<evidence type="ECO:0000256" key="1">
    <source>
        <dbReference type="SAM" id="MobiDB-lite"/>
    </source>
</evidence>
<proteinExistence type="predicted"/>
<protein>
    <submittedName>
        <fullName evidence="2">Uncharacterized protein</fullName>
    </submittedName>
</protein>
<comment type="caution">
    <text evidence="2">The sequence shown here is derived from an EMBL/GenBank/DDBJ whole genome shotgun (WGS) entry which is preliminary data.</text>
</comment>
<dbReference type="RefSeq" id="WP_154780833.1">
    <property type="nucleotide sequence ID" value="NZ_WMBC01000013.1"/>
</dbReference>
<reference evidence="2 3" key="1">
    <citation type="submission" date="2019-11" db="EMBL/GenBank/DDBJ databases">
        <title>Draft genome sequence of Blautia luti DSM 14534T, isolated from human stool.</title>
        <authorList>
            <person name="Ortiz R."/>
            <person name="Melis-Arcos F."/>
            <person name="Covarrubias P."/>
            <person name="Cardenas J.P."/>
            <person name="Perez-Donoso J."/>
            <person name="Almonacid D."/>
        </authorList>
    </citation>
    <scope>NUCLEOTIDE SEQUENCE [LARGE SCALE GENOMIC DNA]</scope>
    <source>
        <strain evidence="2 3">DSM 14534</strain>
    </source>
</reference>
<dbReference type="Proteomes" id="UP000437824">
    <property type="component" value="Unassembled WGS sequence"/>
</dbReference>
<feature type="region of interest" description="Disordered" evidence="1">
    <location>
        <begin position="29"/>
        <end position="52"/>
    </location>
</feature>
<dbReference type="AlphaFoldDB" id="A0A844GMG6"/>
<gene>
    <name evidence="2" type="ORF">GKZ57_14320</name>
</gene>
<accession>A0A844GMG6</accession>
<name>A0A844GMG6_9FIRM</name>
<sequence>MSDERKRKNEEEKLKARTLLMKKNEKIFPGNLSGAGKKGEQKRYSVLSEYDT</sequence>
<organism evidence="2 3">
    <name type="scientific">Blautia luti DSM 14534 = JCM 17040</name>
    <dbReference type="NCBI Taxonomy" id="649762"/>
    <lineage>
        <taxon>Bacteria</taxon>
        <taxon>Bacillati</taxon>
        <taxon>Bacillota</taxon>
        <taxon>Clostridia</taxon>
        <taxon>Lachnospirales</taxon>
        <taxon>Lachnospiraceae</taxon>
        <taxon>Blautia</taxon>
    </lineage>
</organism>
<dbReference type="EMBL" id="WMBC01000013">
    <property type="protein sequence ID" value="MTD62382.1"/>
    <property type="molecule type" value="Genomic_DNA"/>
</dbReference>
<evidence type="ECO:0000313" key="2">
    <source>
        <dbReference type="EMBL" id="MTD62382.1"/>
    </source>
</evidence>
<evidence type="ECO:0000313" key="3">
    <source>
        <dbReference type="Proteomes" id="UP000437824"/>
    </source>
</evidence>